<dbReference type="InterPro" id="IPR037171">
    <property type="entry name" value="NagB/RpiA_transferase-like"/>
</dbReference>
<dbReference type="SUPFAM" id="SSF100950">
    <property type="entry name" value="NagB/RpiA/CoA transferase-like"/>
    <property type="match status" value="1"/>
</dbReference>
<proteinExistence type="predicted"/>
<dbReference type="PANTHER" id="PTHR30363">
    <property type="entry name" value="HTH-TYPE TRANSCRIPTIONAL REGULATOR SRLR-RELATED"/>
    <property type="match status" value="1"/>
</dbReference>
<dbReference type="Proteomes" id="UP000028533">
    <property type="component" value="Unassembled WGS sequence"/>
</dbReference>
<name>A0A084ENI8_MYCCA</name>
<dbReference type="RefSeq" id="WP_011387677.1">
    <property type="nucleotide sequence ID" value="NZ_JFDO01000013.1"/>
</dbReference>
<keyword evidence="2" id="KW-0804">Transcription</keyword>
<evidence type="ECO:0000256" key="2">
    <source>
        <dbReference type="ARBA" id="ARBA00023163"/>
    </source>
</evidence>
<dbReference type="PROSITE" id="PS51000">
    <property type="entry name" value="HTH_DEOR_2"/>
    <property type="match status" value="1"/>
</dbReference>
<sequence length="232" mass="26633">MIKEQRYKEILKKLEINELLSLDFLSTDLNIPLTTLRRDLKELEQRHKVIRTHGGVQLNKSNLIVEDYLDNKINLNIQAKQQIAIKALKKIKPKTCIFLDSGSTTYYLAKILDPNLDLKIVTNSILNVQELSKNNHQNIYLLGGKYQVVTSSILGYQAVNDLKNYSFDLSFIGINAVDEQNNIYTTSDDHAQLKIQVIKNSNKSYGLVDQSKKHSKSFYKFATNLELELIED</sequence>
<dbReference type="AlphaFoldDB" id="A0A084ENI8"/>
<dbReference type="InterPro" id="IPR001034">
    <property type="entry name" value="DeoR_HTH"/>
</dbReference>
<organism evidence="4 5">
    <name type="scientific">Mycoplasma capricolum subsp. capricolum 14232</name>
    <dbReference type="NCBI Taxonomy" id="1188238"/>
    <lineage>
        <taxon>Bacteria</taxon>
        <taxon>Bacillati</taxon>
        <taxon>Mycoplasmatota</taxon>
        <taxon>Mollicutes</taxon>
        <taxon>Mycoplasmataceae</taxon>
        <taxon>Mycoplasma</taxon>
    </lineage>
</organism>
<gene>
    <name evidence="4" type="primary">fruR-1</name>
    <name evidence="4" type="ORF">MCAPa_3460</name>
</gene>
<keyword evidence="1" id="KW-0805">Transcription regulation</keyword>
<dbReference type="InterPro" id="IPR014036">
    <property type="entry name" value="DeoR-like_C"/>
</dbReference>
<dbReference type="PANTHER" id="PTHR30363:SF46">
    <property type="entry name" value="LYSR FAMILY TRANSCRIPTIONAL REGULATOR"/>
    <property type="match status" value="1"/>
</dbReference>
<dbReference type="InterPro" id="IPR036390">
    <property type="entry name" value="WH_DNA-bd_sf"/>
</dbReference>
<dbReference type="Pfam" id="PF00455">
    <property type="entry name" value="DeoRC"/>
    <property type="match status" value="1"/>
</dbReference>
<dbReference type="SMART" id="SM01134">
    <property type="entry name" value="DeoRC"/>
    <property type="match status" value="1"/>
</dbReference>
<evidence type="ECO:0000313" key="5">
    <source>
        <dbReference type="Proteomes" id="UP000028533"/>
    </source>
</evidence>
<accession>A0A084ENI8</accession>
<dbReference type="GO" id="GO:0003700">
    <property type="term" value="F:DNA-binding transcription factor activity"/>
    <property type="evidence" value="ECO:0007669"/>
    <property type="project" value="InterPro"/>
</dbReference>
<dbReference type="EMBL" id="JFDO01000013">
    <property type="protein sequence ID" value="KEZ19530.1"/>
    <property type="molecule type" value="Genomic_DNA"/>
</dbReference>
<evidence type="ECO:0000313" key="4">
    <source>
        <dbReference type="EMBL" id="KEZ19530.1"/>
    </source>
</evidence>
<dbReference type="InterPro" id="IPR050313">
    <property type="entry name" value="Carb_Metab_HTH_regulators"/>
</dbReference>
<dbReference type="Gene3D" id="3.40.50.1360">
    <property type="match status" value="1"/>
</dbReference>
<dbReference type="SMART" id="SM00420">
    <property type="entry name" value="HTH_DEOR"/>
    <property type="match status" value="1"/>
</dbReference>
<feature type="domain" description="HTH deoR-type" evidence="3">
    <location>
        <begin position="3"/>
        <end position="58"/>
    </location>
</feature>
<dbReference type="SUPFAM" id="SSF46785">
    <property type="entry name" value="Winged helix' DNA-binding domain"/>
    <property type="match status" value="1"/>
</dbReference>
<dbReference type="Pfam" id="PF08220">
    <property type="entry name" value="HTH_DeoR"/>
    <property type="match status" value="1"/>
</dbReference>
<reference evidence="4 5" key="1">
    <citation type="submission" date="2014-02" db="EMBL/GenBank/DDBJ databases">
        <title>Genome sequence of Mycoplasma capricolum subsp. capricolum strain 14232.</title>
        <authorList>
            <person name="Sirand-Pugnet P."/>
            <person name="Breton M."/>
            <person name="Dordet-Frisoni E."/>
            <person name="Baranowski E."/>
            <person name="Barre A."/>
            <person name="Couture C."/>
            <person name="Dupuy V."/>
            <person name="Gaurivaud P."/>
            <person name="Jacob D."/>
            <person name="Lemaitre C."/>
            <person name="Manso-Silvan L."/>
            <person name="Nikolski M."/>
            <person name="Nouvel L.-X."/>
            <person name="Poumarat F."/>
            <person name="Tardy F."/>
            <person name="Thebault P."/>
            <person name="Theil S."/>
            <person name="Citti C."/>
            <person name="Thiaucourt F."/>
            <person name="Blanchard A."/>
        </authorList>
    </citation>
    <scope>NUCLEOTIDE SEQUENCE [LARGE SCALE GENOMIC DNA]</scope>
    <source>
        <strain evidence="4 5">14232</strain>
    </source>
</reference>
<dbReference type="GeneID" id="23778195"/>
<evidence type="ECO:0000259" key="3">
    <source>
        <dbReference type="PROSITE" id="PS51000"/>
    </source>
</evidence>
<protein>
    <submittedName>
        <fullName evidence="4">Transcription repressor of fructose operon</fullName>
    </submittedName>
</protein>
<comment type="caution">
    <text evidence="4">The sequence shown here is derived from an EMBL/GenBank/DDBJ whole genome shotgun (WGS) entry which is preliminary data.</text>
</comment>
<evidence type="ECO:0000256" key="1">
    <source>
        <dbReference type="ARBA" id="ARBA00023015"/>
    </source>
</evidence>